<organism evidence="1 2">
    <name type="scientific">Glaciecola nitratireducens (strain JCM 12485 / KCTC 12276 / FR1064)</name>
    <dbReference type="NCBI Taxonomy" id="1085623"/>
    <lineage>
        <taxon>Bacteria</taxon>
        <taxon>Pseudomonadati</taxon>
        <taxon>Pseudomonadota</taxon>
        <taxon>Gammaproteobacteria</taxon>
        <taxon>Alteromonadales</taxon>
        <taxon>Alteromonadaceae</taxon>
        <taxon>Brumicola</taxon>
    </lineage>
</organism>
<dbReference type="AlphaFoldDB" id="G4QMV5"/>
<dbReference type="HOGENOM" id="CLU_144715_0_0_6"/>
<gene>
    <name evidence="1" type="ordered locus">GNIT_2941</name>
</gene>
<reference evidence="1 2" key="1">
    <citation type="journal article" date="2011" name="J. Bacteriol.">
        <title>Complete genome sequence of seawater bacterium Glaciecola nitratireducens FR1064T.</title>
        <authorList>
            <person name="Bian F."/>
            <person name="Qin Q.L."/>
            <person name="Xie B.B."/>
            <person name="Shu Y.L."/>
            <person name="Zhang X.Y."/>
            <person name="Yu Y."/>
            <person name="Chen B."/>
            <person name="Chen X.L."/>
            <person name="Zhou B.C."/>
            <person name="Zhang Y.Z."/>
        </authorList>
    </citation>
    <scope>NUCLEOTIDE SEQUENCE [LARGE SCALE GENOMIC DNA]</scope>
    <source>
        <strain evidence="2">JCM 12485 / KCTC 12276 / FR1064</strain>
    </source>
</reference>
<protein>
    <recommendedName>
        <fullName evidence="3">DUF4878 domain-containing protein</fullName>
    </recommendedName>
</protein>
<keyword evidence="2" id="KW-1185">Reference proteome</keyword>
<proteinExistence type="predicted"/>
<evidence type="ECO:0008006" key="3">
    <source>
        <dbReference type="Google" id="ProtNLM"/>
    </source>
</evidence>
<sequence>MSLMKYKFILVSIALMLFGCSDETEVEQTAEDVAVAFFDAVYNQNDIDKALTLSTPNFAEELGKYVTTKNAARRLFNMSFDSVQIDAALGDKNVRREFKRSGKLVILFTGYRQDKLYKEMKEIRLVKKGDNWLVDELLPDPDFY</sequence>
<dbReference type="KEGG" id="gni:GNIT_2941"/>
<accession>G4QMV5</accession>
<dbReference type="eggNOG" id="ENOG502ZCGV">
    <property type="taxonomic scope" value="Bacteria"/>
</dbReference>
<dbReference type="EMBL" id="CP003060">
    <property type="protein sequence ID" value="AEP31038.1"/>
    <property type="molecule type" value="Genomic_DNA"/>
</dbReference>
<dbReference type="PROSITE" id="PS51257">
    <property type="entry name" value="PROKAR_LIPOPROTEIN"/>
    <property type="match status" value="1"/>
</dbReference>
<dbReference type="STRING" id="1085623.GNIT_2941"/>
<name>G4QMV5_GLANF</name>
<evidence type="ECO:0000313" key="2">
    <source>
        <dbReference type="Proteomes" id="UP000009282"/>
    </source>
</evidence>
<evidence type="ECO:0000313" key="1">
    <source>
        <dbReference type="EMBL" id="AEP31038.1"/>
    </source>
</evidence>
<dbReference type="Proteomes" id="UP000009282">
    <property type="component" value="Chromosome"/>
</dbReference>